<protein>
    <submittedName>
        <fullName evidence="1">Uncharacterized protein</fullName>
    </submittedName>
</protein>
<name>A0ACC1NHL4_9PEZI</name>
<dbReference type="Proteomes" id="UP001143856">
    <property type="component" value="Unassembled WGS sequence"/>
</dbReference>
<comment type="caution">
    <text evidence="1">The sequence shown here is derived from an EMBL/GenBank/DDBJ whole genome shotgun (WGS) entry which is preliminary data.</text>
</comment>
<keyword evidence="2" id="KW-1185">Reference proteome</keyword>
<evidence type="ECO:0000313" key="2">
    <source>
        <dbReference type="Proteomes" id="UP001143856"/>
    </source>
</evidence>
<organism evidence="1 2">
    <name type="scientific">Xylaria curta</name>
    <dbReference type="NCBI Taxonomy" id="42375"/>
    <lineage>
        <taxon>Eukaryota</taxon>
        <taxon>Fungi</taxon>
        <taxon>Dikarya</taxon>
        <taxon>Ascomycota</taxon>
        <taxon>Pezizomycotina</taxon>
        <taxon>Sordariomycetes</taxon>
        <taxon>Xylariomycetidae</taxon>
        <taxon>Xylariales</taxon>
        <taxon>Xylariaceae</taxon>
        <taxon>Xylaria</taxon>
    </lineage>
</organism>
<reference evidence="1" key="1">
    <citation type="submission" date="2022-10" db="EMBL/GenBank/DDBJ databases">
        <title>Genome Sequence of Xylaria curta.</title>
        <authorList>
            <person name="Buettner E."/>
        </authorList>
    </citation>
    <scope>NUCLEOTIDE SEQUENCE</scope>
    <source>
        <strain evidence="1">Babe10</strain>
    </source>
</reference>
<gene>
    <name evidence="1" type="ORF">NUW58_g7524</name>
</gene>
<proteinExistence type="predicted"/>
<accession>A0ACC1NHL4</accession>
<sequence>MTAITPKAQLIRHCTEAASTTHAECAEILATKDHDGQVTEAQASLAGCGLALVDLLSRQADIVHSLYQNDIIPATTTPSSTGEQKKHVTEKYDLALKRLEDIASIAYAKFYAYLFKDLPVCWRQLYTDARILKFCLLFLKSSYAVHESDGCPPGDVGAITHSHDDLDELVKTLDLALILAGAPGEKRGRGWIDKALELLQLVWLEVGEHRLDDDITSSHGRPAKRAKRAKLMGDPPHSQQTSPSHHP</sequence>
<dbReference type="EMBL" id="JAPDGR010001975">
    <property type="protein sequence ID" value="KAJ2978346.1"/>
    <property type="molecule type" value="Genomic_DNA"/>
</dbReference>
<evidence type="ECO:0000313" key="1">
    <source>
        <dbReference type="EMBL" id="KAJ2978346.1"/>
    </source>
</evidence>